<keyword evidence="2" id="KW-1185">Reference proteome</keyword>
<proteinExistence type="predicted"/>
<dbReference type="Proteomes" id="UP000814128">
    <property type="component" value="Unassembled WGS sequence"/>
</dbReference>
<comment type="caution">
    <text evidence="1">The sequence shown here is derived from an EMBL/GenBank/DDBJ whole genome shotgun (WGS) entry which is preliminary data.</text>
</comment>
<gene>
    <name evidence="1" type="ORF">K488DRAFT_41059</name>
</gene>
<reference evidence="1" key="2">
    <citation type="journal article" date="2022" name="New Phytol.">
        <title>Evolutionary transition to the ectomycorrhizal habit in the genomes of a hyperdiverse lineage of mushroom-forming fungi.</title>
        <authorList>
            <person name="Looney B."/>
            <person name="Miyauchi S."/>
            <person name="Morin E."/>
            <person name="Drula E."/>
            <person name="Courty P.E."/>
            <person name="Kohler A."/>
            <person name="Kuo A."/>
            <person name="LaButti K."/>
            <person name="Pangilinan J."/>
            <person name="Lipzen A."/>
            <person name="Riley R."/>
            <person name="Andreopoulos W."/>
            <person name="He G."/>
            <person name="Johnson J."/>
            <person name="Nolan M."/>
            <person name="Tritt A."/>
            <person name="Barry K.W."/>
            <person name="Grigoriev I.V."/>
            <person name="Nagy L.G."/>
            <person name="Hibbett D."/>
            <person name="Henrissat B."/>
            <person name="Matheny P.B."/>
            <person name="Labbe J."/>
            <person name="Martin F.M."/>
        </authorList>
    </citation>
    <scope>NUCLEOTIDE SEQUENCE</scope>
    <source>
        <strain evidence="1">EC-137</strain>
    </source>
</reference>
<accession>A0ACB8QX60</accession>
<name>A0ACB8QX60_9AGAM</name>
<organism evidence="1 2">
    <name type="scientific">Vararia minispora EC-137</name>
    <dbReference type="NCBI Taxonomy" id="1314806"/>
    <lineage>
        <taxon>Eukaryota</taxon>
        <taxon>Fungi</taxon>
        <taxon>Dikarya</taxon>
        <taxon>Basidiomycota</taxon>
        <taxon>Agaricomycotina</taxon>
        <taxon>Agaricomycetes</taxon>
        <taxon>Russulales</taxon>
        <taxon>Lachnocladiaceae</taxon>
        <taxon>Vararia</taxon>
    </lineage>
</organism>
<evidence type="ECO:0000313" key="2">
    <source>
        <dbReference type="Proteomes" id="UP000814128"/>
    </source>
</evidence>
<dbReference type="EMBL" id="MU273471">
    <property type="protein sequence ID" value="KAI0036489.1"/>
    <property type="molecule type" value="Genomic_DNA"/>
</dbReference>
<protein>
    <submittedName>
        <fullName evidence="1">Uncharacterized protein</fullName>
    </submittedName>
</protein>
<sequence length="400" mass="44896">MANLDFETSPTLPILQRITLPPSISQRRHVNQWAVILSGLSDTERGACALASRMLRYAVYLSAGEILRRKYAGRRLESQELIFPAPIINWWPYLRARQKEWADRLDAYKSSFLARFYTELPIDGRLWASPDNEKQITIVLRFLQTRLWSALSIGSFSGRSDALDWLHTKVIDASEVIPGEIWVVCTSTGEEFYVLEATCEVIGHPPAVKPRSTTGTASLRADWSNYVAEQVSQLAAGSRRSLLSRMRWANEAEYDHGVSRHWLSKTSSSDVQDAWIHRVAERYTLACIVSNSVSGGWKSSIQMAQDAVGLVDTGPPPNRSEEKQLLNLFLPAIHHVESVHFTTNKGKPLHPAVAVIQTPAREYYVLRDNGMQIGCEEDGIVEMWCRLLGCEATGEGIADK</sequence>
<reference evidence="1" key="1">
    <citation type="submission" date="2021-02" db="EMBL/GenBank/DDBJ databases">
        <authorList>
            <consortium name="DOE Joint Genome Institute"/>
            <person name="Ahrendt S."/>
            <person name="Looney B.P."/>
            <person name="Miyauchi S."/>
            <person name="Morin E."/>
            <person name="Drula E."/>
            <person name="Courty P.E."/>
            <person name="Chicoki N."/>
            <person name="Fauchery L."/>
            <person name="Kohler A."/>
            <person name="Kuo A."/>
            <person name="Labutti K."/>
            <person name="Pangilinan J."/>
            <person name="Lipzen A."/>
            <person name="Riley R."/>
            <person name="Andreopoulos W."/>
            <person name="He G."/>
            <person name="Johnson J."/>
            <person name="Barry K.W."/>
            <person name="Grigoriev I.V."/>
            <person name="Nagy L."/>
            <person name="Hibbett D."/>
            <person name="Henrissat B."/>
            <person name="Matheny P.B."/>
            <person name="Labbe J."/>
            <person name="Martin F."/>
        </authorList>
    </citation>
    <scope>NUCLEOTIDE SEQUENCE</scope>
    <source>
        <strain evidence="1">EC-137</strain>
    </source>
</reference>
<evidence type="ECO:0000313" key="1">
    <source>
        <dbReference type="EMBL" id="KAI0036489.1"/>
    </source>
</evidence>